<name>A0A069AA97_CLODI</name>
<evidence type="ECO:0000313" key="2">
    <source>
        <dbReference type="EMBL" id="CDS87588.1"/>
    </source>
</evidence>
<dbReference type="AlphaFoldDB" id="A0A069AA97"/>
<feature type="region of interest" description="Disordered" evidence="1">
    <location>
        <begin position="1"/>
        <end position="23"/>
    </location>
</feature>
<dbReference type="KEGG" id="pdf:CD630DERM_17671"/>
<proteinExistence type="predicted"/>
<accession>A0A069AA97</accession>
<sequence length="23" mass="2638">MLNFITKKEGMIQNGEVNRQETG</sequence>
<protein>
    <submittedName>
        <fullName evidence="2">Uncharacterized protein</fullName>
    </submittedName>
</protein>
<gene>
    <name evidence="2" type="ORF">BN1096_620114</name>
</gene>
<evidence type="ECO:0000256" key="1">
    <source>
        <dbReference type="SAM" id="MobiDB-lite"/>
    </source>
</evidence>
<organism evidence="2">
    <name type="scientific">Clostridioides difficile</name>
    <name type="common">Peptoclostridium difficile</name>
    <dbReference type="NCBI Taxonomy" id="1496"/>
    <lineage>
        <taxon>Bacteria</taxon>
        <taxon>Bacillati</taxon>
        <taxon>Bacillota</taxon>
        <taxon>Clostridia</taxon>
        <taxon>Peptostreptococcales</taxon>
        <taxon>Peptostreptococcaceae</taxon>
        <taxon>Clostridioides</taxon>
    </lineage>
</organism>
<reference evidence="2" key="1">
    <citation type="submission" date="2014-07" db="EMBL/GenBank/DDBJ databases">
        <authorList>
            <person name="Monot Marc"/>
        </authorList>
    </citation>
    <scope>NUCLEOTIDE SEQUENCE</scope>
</reference>
<dbReference type="EMBL" id="LK932516">
    <property type="protein sequence ID" value="CDS87588.1"/>
    <property type="molecule type" value="Genomic_DNA"/>
</dbReference>
<feature type="compositionally biased region" description="Basic and acidic residues" evidence="1">
    <location>
        <begin position="1"/>
        <end position="10"/>
    </location>
</feature>